<sequence>MLFNTLVAATTLLSSVSALPQPQQPSGNGPVETGYNWTVTNWIATCGVQNDCTWSFEVAGDDFGADAERPPAFSANCTGTHAGLSRDSYETCTPTHASLDFATTGVATRTIKHRILAVPQPHIETGAPKKLALQVSYEFVYSFEGKGPGKIHNITSSPDGTLAPVTEDPTQFIIENLDPAGQPVLDTVESPKRPIIIAK</sequence>
<gene>
    <name evidence="2" type="ORF">HYFRA_00012831</name>
</gene>
<comment type="caution">
    <text evidence="2">The sequence shown here is derived from an EMBL/GenBank/DDBJ whole genome shotgun (WGS) entry which is preliminary data.</text>
</comment>
<proteinExistence type="predicted"/>
<reference evidence="2" key="1">
    <citation type="submission" date="2021-07" db="EMBL/GenBank/DDBJ databases">
        <authorList>
            <person name="Durling M."/>
        </authorList>
    </citation>
    <scope>NUCLEOTIDE SEQUENCE</scope>
</reference>
<name>A0A9N9L340_9HELO</name>
<evidence type="ECO:0000313" key="3">
    <source>
        <dbReference type="Proteomes" id="UP000696280"/>
    </source>
</evidence>
<organism evidence="2 3">
    <name type="scientific">Hymenoscyphus fraxineus</name>
    <dbReference type="NCBI Taxonomy" id="746836"/>
    <lineage>
        <taxon>Eukaryota</taxon>
        <taxon>Fungi</taxon>
        <taxon>Dikarya</taxon>
        <taxon>Ascomycota</taxon>
        <taxon>Pezizomycotina</taxon>
        <taxon>Leotiomycetes</taxon>
        <taxon>Helotiales</taxon>
        <taxon>Helotiaceae</taxon>
        <taxon>Hymenoscyphus</taxon>
    </lineage>
</organism>
<dbReference type="OrthoDB" id="10510006at2759"/>
<feature type="chain" id="PRO_5040272842" evidence="1">
    <location>
        <begin position="19"/>
        <end position="199"/>
    </location>
</feature>
<protein>
    <submittedName>
        <fullName evidence="2">Uncharacterized protein</fullName>
    </submittedName>
</protein>
<keyword evidence="3" id="KW-1185">Reference proteome</keyword>
<dbReference type="EMBL" id="CAJVRL010000088">
    <property type="protein sequence ID" value="CAG8959051.1"/>
    <property type="molecule type" value="Genomic_DNA"/>
</dbReference>
<evidence type="ECO:0000256" key="1">
    <source>
        <dbReference type="SAM" id="SignalP"/>
    </source>
</evidence>
<feature type="signal peptide" evidence="1">
    <location>
        <begin position="1"/>
        <end position="18"/>
    </location>
</feature>
<dbReference type="Proteomes" id="UP000696280">
    <property type="component" value="Unassembled WGS sequence"/>
</dbReference>
<keyword evidence="1" id="KW-0732">Signal</keyword>
<evidence type="ECO:0000313" key="2">
    <source>
        <dbReference type="EMBL" id="CAG8959051.1"/>
    </source>
</evidence>
<accession>A0A9N9L340</accession>
<dbReference type="AlphaFoldDB" id="A0A9N9L340"/>